<proteinExistence type="predicted"/>
<sequence length="81" mass="7788">ALFTRGLISDACQGVAAGGSAILGYTLPAMLAPEIFGRRAPAGGRLPGAGNQPGVKLLGAGPAAAAEAAARSARAAVGLEF</sequence>
<gene>
    <name evidence="1" type="ORF">S12H4_09354</name>
</gene>
<dbReference type="EMBL" id="BARW01003776">
    <property type="protein sequence ID" value="GAI70796.1"/>
    <property type="molecule type" value="Genomic_DNA"/>
</dbReference>
<dbReference type="AlphaFoldDB" id="X1RV14"/>
<comment type="caution">
    <text evidence="1">The sequence shown here is derived from an EMBL/GenBank/DDBJ whole genome shotgun (WGS) entry which is preliminary data.</text>
</comment>
<evidence type="ECO:0000313" key="1">
    <source>
        <dbReference type="EMBL" id="GAI70796.1"/>
    </source>
</evidence>
<protein>
    <submittedName>
        <fullName evidence="1">Uncharacterized protein</fullName>
    </submittedName>
</protein>
<reference evidence="1" key="1">
    <citation type="journal article" date="2014" name="Front. Microbiol.">
        <title>High frequency of phylogenetically diverse reductive dehalogenase-homologous genes in deep subseafloor sedimentary metagenomes.</title>
        <authorList>
            <person name="Kawai M."/>
            <person name="Futagami T."/>
            <person name="Toyoda A."/>
            <person name="Takaki Y."/>
            <person name="Nishi S."/>
            <person name="Hori S."/>
            <person name="Arai W."/>
            <person name="Tsubouchi T."/>
            <person name="Morono Y."/>
            <person name="Uchiyama I."/>
            <person name="Ito T."/>
            <person name="Fujiyama A."/>
            <person name="Inagaki F."/>
            <person name="Takami H."/>
        </authorList>
    </citation>
    <scope>NUCLEOTIDE SEQUENCE</scope>
    <source>
        <strain evidence="1">Expedition CK06-06</strain>
    </source>
</reference>
<name>X1RV14_9ZZZZ</name>
<accession>X1RV14</accession>
<organism evidence="1">
    <name type="scientific">marine sediment metagenome</name>
    <dbReference type="NCBI Taxonomy" id="412755"/>
    <lineage>
        <taxon>unclassified sequences</taxon>
        <taxon>metagenomes</taxon>
        <taxon>ecological metagenomes</taxon>
    </lineage>
</organism>
<feature type="non-terminal residue" evidence="1">
    <location>
        <position position="1"/>
    </location>
</feature>